<dbReference type="PANTHER" id="PTHR24220">
    <property type="entry name" value="IMPORT ATP-BINDING PROTEIN"/>
    <property type="match status" value="1"/>
</dbReference>
<dbReference type="SMART" id="SM00382">
    <property type="entry name" value="AAA"/>
    <property type="match status" value="1"/>
</dbReference>
<gene>
    <name evidence="5" type="ORF">BSCA_1621</name>
</gene>
<dbReference type="PROSITE" id="PS50893">
    <property type="entry name" value="ABC_TRANSPORTER_2"/>
    <property type="match status" value="1"/>
</dbReference>
<keyword evidence="6" id="KW-1185">Reference proteome</keyword>
<dbReference type="InterPro" id="IPR003439">
    <property type="entry name" value="ABC_transporter-like_ATP-bd"/>
</dbReference>
<evidence type="ECO:0000313" key="6">
    <source>
        <dbReference type="Proteomes" id="UP000029033"/>
    </source>
</evidence>
<dbReference type="InterPro" id="IPR017911">
    <property type="entry name" value="MacB-like_ATP-bd"/>
</dbReference>
<accession>A0A087DBJ2</accession>
<evidence type="ECO:0000256" key="2">
    <source>
        <dbReference type="ARBA" id="ARBA00022741"/>
    </source>
</evidence>
<dbReference type="STRING" id="158787.BSCA_1621"/>
<reference evidence="5 6" key="1">
    <citation type="submission" date="2014-03" db="EMBL/GenBank/DDBJ databases">
        <title>Genomics of Bifidobacteria.</title>
        <authorList>
            <person name="Ventura M."/>
            <person name="Milani C."/>
            <person name="Lugli G.A."/>
        </authorList>
    </citation>
    <scope>NUCLEOTIDE SEQUENCE [LARGE SCALE GENOMIC DNA]</scope>
    <source>
        <strain evidence="5 6">LMG 21589</strain>
    </source>
</reference>
<evidence type="ECO:0000256" key="1">
    <source>
        <dbReference type="ARBA" id="ARBA00022448"/>
    </source>
</evidence>
<keyword evidence="2" id="KW-0547">Nucleotide-binding</keyword>
<dbReference type="InterPro" id="IPR003593">
    <property type="entry name" value="AAA+_ATPase"/>
</dbReference>
<dbReference type="Proteomes" id="UP000029033">
    <property type="component" value="Unassembled WGS sequence"/>
</dbReference>
<dbReference type="CDD" id="cd03255">
    <property type="entry name" value="ABC_MJ0796_LolCDE_FtsE"/>
    <property type="match status" value="1"/>
</dbReference>
<dbReference type="Gene3D" id="3.40.50.300">
    <property type="entry name" value="P-loop containing nucleotide triphosphate hydrolases"/>
    <property type="match status" value="1"/>
</dbReference>
<dbReference type="AlphaFoldDB" id="A0A087DBJ2"/>
<dbReference type="PROSITE" id="PS00211">
    <property type="entry name" value="ABC_TRANSPORTER_1"/>
    <property type="match status" value="1"/>
</dbReference>
<dbReference type="EMBL" id="JGZO01000014">
    <property type="protein sequence ID" value="KFI92892.1"/>
    <property type="molecule type" value="Genomic_DNA"/>
</dbReference>
<evidence type="ECO:0000256" key="3">
    <source>
        <dbReference type="ARBA" id="ARBA00022840"/>
    </source>
</evidence>
<dbReference type="InterPro" id="IPR027417">
    <property type="entry name" value="P-loop_NTPase"/>
</dbReference>
<dbReference type="GO" id="GO:0022857">
    <property type="term" value="F:transmembrane transporter activity"/>
    <property type="evidence" value="ECO:0007669"/>
    <property type="project" value="TreeGrafter"/>
</dbReference>
<dbReference type="InterPro" id="IPR015854">
    <property type="entry name" value="ABC_transpr_LolD-like"/>
</dbReference>
<dbReference type="EC" id="3.6.3.28" evidence="5"/>
<feature type="domain" description="ABC transporter" evidence="4">
    <location>
        <begin position="23"/>
        <end position="264"/>
    </location>
</feature>
<keyword evidence="3 5" id="KW-0067">ATP-binding</keyword>
<dbReference type="GO" id="GO:0005524">
    <property type="term" value="F:ATP binding"/>
    <property type="evidence" value="ECO:0007669"/>
    <property type="project" value="UniProtKB-KW"/>
</dbReference>
<evidence type="ECO:0000313" key="5">
    <source>
        <dbReference type="EMBL" id="KFI92892.1"/>
    </source>
</evidence>
<dbReference type="Pfam" id="PF00005">
    <property type="entry name" value="ABC_tran"/>
    <property type="match status" value="1"/>
</dbReference>
<dbReference type="SUPFAM" id="SSF52540">
    <property type="entry name" value="P-loop containing nucleoside triphosphate hydrolases"/>
    <property type="match status" value="1"/>
</dbReference>
<dbReference type="GO" id="GO:0005886">
    <property type="term" value="C:plasma membrane"/>
    <property type="evidence" value="ECO:0007669"/>
    <property type="project" value="TreeGrafter"/>
</dbReference>
<dbReference type="GO" id="GO:0016887">
    <property type="term" value="F:ATP hydrolysis activity"/>
    <property type="evidence" value="ECO:0007669"/>
    <property type="project" value="InterPro"/>
</dbReference>
<keyword evidence="5" id="KW-0378">Hydrolase</keyword>
<dbReference type="eggNOG" id="COG1136">
    <property type="taxonomic scope" value="Bacteria"/>
</dbReference>
<proteinExistence type="predicted"/>
<keyword evidence="1" id="KW-0813">Transport</keyword>
<dbReference type="PANTHER" id="PTHR24220:SF685">
    <property type="entry name" value="ABC TRANSPORTER RELATED"/>
    <property type="match status" value="1"/>
</dbReference>
<name>A0A087DBJ2_9BIFI</name>
<dbReference type="InterPro" id="IPR017871">
    <property type="entry name" value="ABC_transporter-like_CS"/>
</dbReference>
<organism evidence="5 6">
    <name type="scientific">Bifidobacterium scardovii</name>
    <dbReference type="NCBI Taxonomy" id="158787"/>
    <lineage>
        <taxon>Bacteria</taxon>
        <taxon>Bacillati</taxon>
        <taxon>Actinomycetota</taxon>
        <taxon>Actinomycetes</taxon>
        <taxon>Bifidobacteriales</taxon>
        <taxon>Bifidobacteriaceae</taxon>
        <taxon>Bifidobacterium</taxon>
    </lineage>
</organism>
<protein>
    <submittedName>
        <fullName evidence="5">ATP-binding protein of ABC transporter system</fullName>
        <ecNumber evidence="5">3.6.3.28</ecNumber>
    </submittedName>
</protein>
<evidence type="ECO:0000259" key="4">
    <source>
        <dbReference type="PROSITE" id="PS50893"/>
    </source>
</evidence>
<sequence length="264" mass="27173">MPAGAQPVLIATDLVMDYSAAMARTQAGRATTGVGAGPSAAVPGIHTLALNHVSFALVEGESVAVMGPSGSGKSTLLHSLAGIIKPTGGSVAFRGANLTAMSDADRTKLRRGAFGFVFQSGQLLPELPAVENIALPMMLGGMDYRSATDAAMLWLERLGLRALATHRPGEMSGGQMQRIAIARALAVRPAVVFADEPTGALDQATGREVMGILMEAAQANGSAVVVVTHDPNVASFCGRTVIMRDGQLYTAEAAAQYGWNGGAR</sequence>
<comment type="caution">
    <text evidence="5">The sequence shown here is derived from an EMBL/GenBank/DDBJ whole genome shotgun (WGS) entry which is preliminary data.</text>
</comment>